<sequence>LIGSTLDRSNIKRKLKRKNHFSVSLQMAKSKQAVPSHTDEILSVNKTSKPIYHFPELPETKMTVSNNLTHPSAVKPQSKKSISPPYTAQLLREGETLEEFFNKNIDREIENRKVLTTGHNLNMTYYENFSEGASQT</sequence>
<organism evidence="1">
    <name type="scientific">Cuerna arida</name>
    <dbReference type="NCBI Taxonomy" id="1464854"/>
    <lineage>
        <taxon>Eukaryota</taxon>
        <taxon>Metazoa</taxon>
        <taxon>Ecdysozoa</taxon>
        <taxon>Arthropoda</taxon>
        <taxon>Hexapoda</taxon>
        <taxon>Insecta</taxon>
        <taxon>Pterygota</taxon>
        <taxon>Neoptera</taxon>
        <taxon>Paraneoptera</taxon>
        <taxon>Hemiptera</taxon>
        <taxon>Auchenorrhyncha</taxon>
        <taxon>Membracoidea</taxon>
        <taxon>Cicadellidae</taxon>
        <taxon>Cicadellinae</taxon>
        <taxon>Proconiini</taxon>
        <taxon>Cuerna</taxon>
    </lineage>
</organism>
<name>A0A1B6FK78_9HEMI</name>
<dbReference type="EMBL" id="GECZ01019177">
    <property type="protein sequence ID" value="JAS50592.1"/>
    <property type="molecule type" value="Transcribed_RNA"/>
</dbReference>
<accession>A0A1B6FK78</accession>
<reference evidence="1" key="1">
    <citation type="submission" date="2015-11" db="EMBL/GenBank/DDBJ databases">
        <title>De novo transcriptome assembly of four potential Pierce s Disease insect vectors from Arizona vineyards.</title>
        <authorList>
            <person name="Tassone E.E."/>
        </authorList>
    </citation>
    <scope>NUCLEOTIDE SEQUENCE</scope>
</reference>
<feature type="non-terminal residue" evidence="1">
    <location>
        <position position="1"/>
    </location>
</feature>
<dbReference type="AlphaFoldDB" id="A0A1B6FK78"/>
<feature type="non-terminal residue" evidence="1">
    <location>
        <position position="136"/>
    </location>
</feature>
<protein>
    <submittedName>
        <fullName evidence="1">Uncharacterized protein</fullName>
    </submittedName>
</protein>
<gene>
    <name evidence="1" type="ORF">g.3462</name>
</gene>
<proteinExistence type="predicted"/>
<evidence type="ECO:0000313" key="1">
    <source>
        <dbReference type="EMBL" id="JAS50592.1"/>
    </source>
</evidence>